<feature type="compositionally biased region" description="Basic and acidic residues" evidence="1">
    <location>
        <begin position="232"/>
        <end position="246"/>
    </location>
</feature>
<organism evidence="2">
    <name type="scientific">Timema douglasi</name>
    <name type="common">Walking stick</name>
    <dbReference type="NCBI Taxonomy" id="61478"/>
    <lineage>
        <taxon>Eukaryota</taxon>
        <taxon>Metazoa</taxon>
        <taxon>Ecdysozoa</taxon>
        <taxon>Arthropoda</taxon>
        <taxon>Hexapoda</taxon>
        <taxon>Insecta</taxon>
        <taxon>Pterygota</taxon>
        <taxon>Neoptera</taxon>
        <taxon>Polyneoptera</taxon>
        <taxon>Phasmatodea</taxon>
        <taxon>Timematodea</taxon>
        <taxon>Timematoidea</taxon>
        <taxon>Timematidae</taxon>
        <taxon>Timema</taxon>
    </lineage>
</organism>
<feature type="region of interest" description="Disordered" evidence="1">
    <location>
        <begin position="232"/>
        <end position="254"/>
    </location>
</feature>
<evidence type="ECO:0000313" key="2">
    <source>
        <dbReference type="EMBL" id="CAD7198043.1"/>
    </source>
</evidence>
<dbReference type="AlphaFoldDB" id="A0A7R8Z6G7"/>
<name>A0A7R8Z6G7_TIMDO</name>
<dbReference type="EMBL" id="OA565972">
    <property type="protein sequence ID" value="CAD7198043.1"/>
    <property type="molecule type" value="Genomic_DNA"/>
</dbReference>
<protein>
    <submittedName>
        <fullName evidence="2">Uncharacterized protein</fullName>
    </submittedName>
</protein>
<proteinExistence type="predicted"/>
<accession>A0A7R8Z6G7</accession>
<reference evidence="2" key="1">
    <citation type="submission" date="2020-11" db="EMBL/GenBank/DDBJ databases">
        <authorList>
            <person name="Tran Van P."/>
        </authorList>
    </citation>
    <scope>NUCLEOTIDE SEQUENCE</scope>
</reference>
<gene>
    <name evidence="2" type="ORF">TDIB3V08_LOCUS4332</name>
</gene>
<sequence length="417" mass="45396">MILIVRSHYAMLCTDIFLTSPMRLVSSSESWYSSSILAVEQLNTTNALANYATEAVHPTNIRTWISPSSAVELNTTSALANYATEAGISVINVGEPSIRKTRDTKLKSERSEDGVAVTSLITSRVALQRARVVTRGREQVVALGDIVGGGGGGVGGSEDLNPRTSALIKDRPFAVLQRSRGVHHGQRDPLLLVFADAAHREEGESPQDRWDARQKEGDVVRVGVVEDQPWKERRNPHGTRRADTHRCRSPPTRACADINTVHPTEIRTSISPSSAVELNTTSALANYATKANLKMVPNKPAIGGPRVSGMEQNPKRKPMACVAPLCPQISNAIGPSKLMKHPSNIPIHKAMTTSRAKLLVTYPPPVVASHLKAMHQCHVFEQSVQSKRHDDGENRATSRHEAVHNAHVALEVVPKDD</sequence>
<evidence type="ECO:0000256" key="1">
    <source>
        <dbReference type="SAM" id="MobiDB-lite"/>
    </source>
</evidence>